<dbReference type="GO" id="GO:0002177">
    <property type="term" value="C:manchette"/>
    <property type="evidence" value="ECO:0007669"/>
    <property type="project" value="TreeGrafter"/>
</dbReference>
<evidence type="ECO:0000313" key="2">
    <source>
        <dbReference type="Proteomes" id="UP000001645"/>
    </source>
</evidence>
<reference evidence="1" key="2">
    <citation type="submission" date="2025-08" db="UniProtKB">
        <authorList>
            <consortium name="Ensembl"/>
        </authorList>
    </citation>
    <scope>IDENTIFICATION</scope>
</reference>
<reference evidence="1" key="1">
    <citation type="journal article" date="2010" name="PLoS Biol.">
        <title>Multi-platform next-generation sequencing of the domestic turkey (Meleagris gallopavo): genome assembly and analysis.</title>
        <authorList>
            <person name="Dalloul R.A."/>
            <person name="Long J.A."/>
            <person name="Zimin A.V."/>
            <person name="Aslam L."/>
            <person name="Beal K."/>
            <person name="Blomberg L.A."/>
            <person name="Bouffard P."/>
            <person name="Burt D.W."/>
            <person name="Crasta O."/>
            <person name="Crooijmans R.P."/>
            <person name="Cooper K."/>
            <person name="Coulombe R.A."/>
            <person name="De S."/>
            <person name="Delany M.E."/>
            <person name="Dodgson J.B."/>
            <person name="Dong J.J."/>
            <person name="Evans C."/>
            <person name="Frederickson K.M."/>
            <person name="Flicek P."/>
            <person name="Florea L."/>
            <person name="Folkerts O."/>
            <person name="Groenen M.A."/>
            <person name="Harkins T.T."/>
            <person name="Herrero J."/>
            <person name="Hoffmann S."/>
            <person name="Megens H.J."/>
            <person name="Jiang A."/>
            <person name="de Jong P."/>
            <person name="Kaiser P."/>
            <person name="Kim H."/>
            <person name="Kim K.W."/>
            <person name="Kim S."/>
            <person name="Langenberger D."/>
            <person name="Lee M.K."/>
            <person name="Lee T."/>
            <person name="Mane S."/>
            <person name="Marcais G."/>
            <person name="Marz M."/>
            <person name="McElroy A.P."/>
            <person name="Modise T."/>
            <person name="Nefedov M."/>
            <person name="Notredame C."/>
            <person name="Paton I.R."/>
            <person name="Payne W.S."/>
            <person name="Pertea G."/>
            <person name="Prickett D."/>
            <person name="Puiu D."/>
            <person name="Qioa D."/>
            <person name="Raineri E."/>
            <person name="Ruffier M."/>
            <person name="Salzberg S.L."/>
            <person name="Schatz M.C."/>
            <person name="Scheuring C."/>
            <person name="Schmidt C.J."/>
            <person name="Schroeder S."/>
            <person name="Searle S.M."/>
            <person name="Smith E.J."/>
            <person name="Smith J."/>
            <person name="Sonstegard T.S."/>
            <person name="Stadler P.F."/>
            <person name="Tafer H."/>
            <person name="Tu Z.J."/>
            <person name="Van Tassell C.P."/>
            <person name="Vilella A.J."/>
            <person name="Williams K.P."/>
            <person name="Yorke J.A."/>
            <person name="Zhang L."/>
            <person name="Zhang H.B."/>
            <person name="Zhang X."/>
            <person name="Zhang Y."/>
            <person name="Reed K.M."/>
        </authorList>
    </citation>
    <scope>NUCLEOTIDE SEQUENCE [LARGE SCALE GENOMIC DNA]</scope>
</reference>
<dbReference type="InParanoid" id="A0A803YQP0"/>
<organism evidence="1 2">
    <name type="scientific">Meleagris gallopavo</name>
    <name type="common">Wild turkey</name>
    <dbReference type="NCBI Taxonomy" id="9103"/>
    <lineage>
        <taxon>Eukaryota</taxon>
        <taxon>Metazoa</taxon>
        <taxon>Chordata</taxon>
        <taxon>Craniata</taxon>
        <taxon>Vertebrata</taxon>
        <taxon>Euteleostomi</taxon>
        <taxon>Archelosauria</taxon>
        <taxon>Archosauria</taxon>
        <taxon>Dinosauria</taxon>
        <taxon>Saurischia</taxon>
        <taxon>Theropoda</taxon>
        <taxon>Coelurosauria</taxon>
        <taxon>Aves</taxon>
        <taxon>Neognathae</taxon>
        <taxon>Galloanserae</taxon>
        <taxon>Galliformes</taxon>
        <taxon>Phasianidae</taxon>
        <taxon>Meleagridinae</taxon>
        <taxon>Meleagris</taxon>
    </lineage>
</organism>
<dbReference type="OrthoDB" id="9820464at2759"/>
<dbReference type="InterPro" id="IPR028195">
    <property type="entry name" value="SPMIP6"/>
</dbReference>
<dbReference type="PANTHER" id="PTHR35664:SF1">
    <property type="entry name" value="SPERMATID-SPECIFIC MANCHETTE-RELATED PROTEIN 1"/>
    <property type="match status" value="1"/>
</dbReference>
<dbReference type="GO" id="GO:0048471">
    <property type="term" value="C:perinuclear region of cytoplasm"/>
    <property type="evidence" value="ECO:0007669"/>
    <property type="project" value="TreeGrafter"/>
</dbReference>
<proteinExistence type="predicted"/>
<dbReference type="Pfam" id="PF15181">
    <property type="entry name" value="SMRP1"/>
    <property type="match status" value="1"/>
</dbReference>
<dbReference type="GO" id="GO:0043014">
    <property type="term" value="F:alpha-tubulin binding"/>
    <property type="evidence" value="ECO:0007669"/>
    <property type="project" value="TreeGrafter"/>
</dbReference>
<dbReference type="Ensembl" id="ENSMGAT00000032901.1">
    <property type="protein sequence ID" value="ENSMGAP00000034088.1"/>
    <property type="gene ID" value="ENSMGAG00000017832.1"/>
</dbReference>
<dbReference type="PANTHER" id="PTHR35664">
    <property type="entry name" value="SPERMATID-SPECIFIC MANCHETTE-RELATED PROTEIN 1"/>
    <property type="match status" value="1"/>
</dbReference>
<sequence length="390" mass="45461">MFLFAQKHKTPVSTYTDAYRPPCSMKKAIYEKVPLQLWKENKFVTQGLTMPQEQNMSHQGQSEKLLKAVMQEYLYRNAIDPTAYWPEKYWLTKPEEKYSPVFVNEDKYITWRAGPYNSAAWNKYSTYLPLPPKEKRMETFLQSIPVPYPPKPACLNQYEREVVGDMLRRLSRLSPPSLQPVYTMSGRRPFQGYYSPCSGRHYCLRGMDYYVDGDPAIRRHLHALAERTVGLQPLQEAGRNAERQLHHPPRVHLRDVPRTCTLVESEDELSIKLLWATKKHKRYSELHSQFPILPFKTNPKTLHTLLGQISKCVSILLRAKIMRIHSVHTLLKMPTRMPHQLPHLYAFKLFLCPIKLLEILPVGHPALQHTALANLQNADALRELRAEQCH</sequence>
<dbReference type="GeneTree" id="ENSGT00390000000945"/>
<evidence type="ECO:0000313" key="1">
    <source>
        <dbReference type="Ensembl" id="ENSMGAP00000034088.1"/>
    </source>
</evidence>
<name>A0A803YQP0_MELGA</name>
<gene>
    <name evidence="1" type="primary">SPMIP6</name>
</gene>
<reference evidence="1" key="3">
    <citation type="submission" date="2025-09" db="UniProtKB">
        <authorList>
            <consortium name="Ensembl"/>
        </authorList>
    </citation>
    <scope>IDENTIFICATION</scope>
</reference>
<protein>
    <submittedName>
        <fullName evidence="1">Sperm microtubule inner protein 6</fullName>
    </submittedName>
</protein>
<dbReference type="AlphaFoldDB" id="A0A803YQP0"/>
<dbReference type="Proteomes" id="UP000001645">
    <property type="component" value="Unplaced"/>
</dbReference>
<keyword evidence="2" id="KW-1185">Reference proteome</keyword>
<accession>A0A803YQP0</accession>